<keyword evidence="3" id="KW-0521">NADP</keyword>
<dbReference type="EMBL" id="UINC01083632">
    <property type="protein sequence ID" value="SVC29518.1"/>
    <property type="molecule type" value="Genomic_DNA"/>
</dbReference>
<dbReference type="GO" id="GO:0005829">
    <property type="term" value="C:cytosol"/>
    <property type="evidence" value="ECO:0007669"/>
    <property type="project" value="TreeGrafter"/>
</dbReference>
<dbReference type="PANTHER" id="PTHR21089">
    <property type="entry name" value="SHIKIMATE DEHYDROGENASE"/>
    <property type="match status" value="1"/>
</dbReference>
<keyword evidence="2" id="KW-0028">Amino-acid biosynthesis</keyword>
<evidence type="ECO:0000256" key="2">
    <source>
        <dbReference type="ARBA" id="ARBA00022605"/>
    </source>
</evidence>
<dbReference type="InterPro" id="IPR022893">
    <property type="entry name" value="Shikimate_DH_fam"/>
</dbReference>
<sequence length="295" mass="31163">VNCSVTDTLAQSVGIFGFPLKHVLSPSIQQAALDYSGLSVRYHAWPVSEKDLPGRIDRIREPKYLGANVTIPYKETVLTMLDLIDPLAQSVGAVNTIVNRGGILEGYNTDVTGFLTSLRESGGFEPKSTRALIFGAGGAARAAIFGLVDVGVEVIGVANRTFEKGQALAQQVTGEIEVLALSIGSPSLLDYVSSVNLIVNCTSMGMKHSSVEGVSPLSATSIPNSALVYDMVYTPSETPLLKEAHKAGAKVVGGLPMLVYQGASAFELWTGRKASVEVMFQAAERVLSGNSDSLK</sequence>
<dbReference type="Pfam" id="PF08501">
    <property type="entry name" value="Shikimate_dh_N"/>
    <property type="match status" value="1"/>
</dbReference>
<evidence type="ECO:0000313" key="9">
    <source>
        <dbReference type="EMBL" id="SVC29518.1"/>
    </source>
</evidence>
<evidence type="ECO:0000259" key="8">
    <source>
        <dbReference type="Pfam" id="PF18317"/>
    </source>
</evidence>
<dbReference type="GO" id="GO:0009073">
    <property type="term" value="P:aromatic amino acid family biosynthetic process"/>
    <property type="evidence" value="ECO:0007669"/>
    <property type="project" value="UniProtKB-KW"/>
</dbReference>
<dbReference type="GO" id="GO:0050661">
    <property type="term" value="F:NADP binding"/>
    <property type="evidence" value="ECO:0007669"/>
    <property type="project" value="InterPro"/>
</dbReference>
<dbReference type="CDD" id="cd01065">
    <property type="entry name" value="NAD_bind_Shikimate_DH"/>
    <property type="match status" value="1"/>
</dbReference>
<dbReference type="PANTHER" id="PTHR21089:SF1">
    <property type="entry name" value="BIFUNCTIONAL 3-DEHYDROQUINATE DEHYDRATASE_SHIKIMATE DEHYDROGENASE, CHLOROPLASTIC"/>
    <property type="match status" value="1"/>
</dbReference>
<dbReference type="EC" id="1.1.1.25" evidence="1"/>
<evidence type="ECO:0000259" key="7">
    <source>
        <dbReference type="Pfam" id="PF08501"/>
    </source>
</evidence>
<dbReference type="GO" id="GO:0019632">
    <property type="term" value="P:shikimate metabolic process"/>
    <property type="evidence" value="ECO:0007669"/>
    <property type="project" value="InterPro"/>
</dbReference>
<dbReference type="GO" id="GO:0004764">
    <property type="term" value="F:shikimate 3-dehydrogenase (NADP+) activity"/>
    <property type="evidence" value="ECO:0007669"/>
    <property type="project" value="UniProtKB-EC"/>
</dbReference>
<feature type="non-terminal residue" evidence="9">
    <location>
        <position position="1"/>
    </location>
</feature>
<evidence type="ECO:0000256" key="3">
    <source>
        <dbReference type="ARBA" id="ARBA00022857"/>
    </source>
</evidence>
<dbReference type="InterPro" id="IPR011342">
    <property type="entry name" value="Shikimate_DH"/>
</dbReference>
<evidence type="ECO:0000256" key="4">
    <source>
        <dbReference type="ARBA" id="ARBA00023002"/>
    </source>
</evidence>
<dbReference type="InterPro" id="IPR046346">
    <property type="entry name" value="Aminoacid_DH-like_N_sf"/>
</dbReference>
<name>A0A382KXZ8_9ZZZZ</name>
<dbReference type="InterPro" id="IPR036291">
    <property type="entry name" value="NAD(P)-bd_dom_sf"/>
</dbReference>
<reference evidence="9" key="1">
    <citation type="submission" date="2018-05" db="EMBL/GenBank/DDBJ databases">
        <authorList>
            <person name="Lanie J.A."/>
            <person name="Ng W.-L."/>
            <person name="Kazmierczak K.M."/>
            <person name="Andrzejewski T.M."/>
            <person name="Davidsen T.M."/>
            <person name="Wayne K.J."/>
            <person name="Tettelin H."/>
            <person name="Glass J.I."/>
            <person name="Rusch D."/>
            <person name="Podicherti R."/>
            <person name="Tsui H.-C.T."/>
            <person name="Winkler M.E."/>
        </authorList>
    </citation>
    <scope>NUCLEOTIDE SEQUENCE</scope>
</reference>
<dbReference type="InterPro" id="IPR013708">
    <property type="entry name" value="Shikimate_DH-bd_N"/>
</dbReference>
<dbReference type="GO" id="GO:0009423">
    <property type="term" value="P:chorismate biosynthetic process"/>
    <property type="evidence" value="ECO:0007669"/>
    <property type="project" value="UniProtKB-UniPathway"/>
</dbReference>
<evidence type="ECO:0000256" key="5">
    <source>
        <dbReference type="ARBA" id="ARBA00023141"/>
    </source>
</evidence>
<dbReference type="GO" id="GO:0008652">
    <property type="term" value="P:amino acid biosynthetic process"/>
    <property type="evidence" value="ECO:0007669"/>
    <property type="project" value="UniProtKB-KW"/>
</dbReference>
<organism evidence="9">
    <name type="scientific">marine metagenome</name>
    <dbReference type="NCBI Taxonomy" id="408172"/>
    <lineage>
        <taxon>unclassified sequences</taxon>
        <taxon>metagenomes</taxon>
        <taxon>ecological metagenomes</taxon>
    </lineage>
</organism>
<dbReference type="SUPFAM" id="SSF51735">
    <property type="entry name" value="NAD(P)-binding Rossmann-fold domains"/>
    <property type="match status" value="1"/>
</dbReference>
<dbReference type="Gene3D" id="3.40.50.10860">
    <property type="entry name" value="Leucine Dehydrogenase, chain A, domain 1"/>
    <property type="match status" value="1"/>
</dbReference>
<dbReference type="UniPathway" id="UPA00053">
    <property type="reaction ID" value="UER00087"/>
</dbReference>
<feature type="domain" description="Shikimate dehydrogenase substrate binding N-terminal" evidence="7">
    <location>
        <begin position="15"/>
        <end position="97"/>
    </location>
</feature>
<keyword evidence="5" id="KW-0057">Aromatic amino acid biosynthesis</keyword>
<protein>
    <recommendedName>
        <fullName evidence="1">shikimate dehydrogenase (NADP(+))</fullName>
        <ecNumber evidence="1">1.1.1.25</ecNumber>
    </recommendedName>
</protein>
<dbReference type="InterPro" id="IPR041121">
    <property type="entry name" value="SDH_C"/>
</dbReference>
<dbReference type="Gene3D" id="3.40.50.720">
    <property type="entry name" value="NAD(P)-binding Rossmann-like Domain"/>
    <property type="match status" value="1"/>
</dbReference>
<dbReference type="HAMAP" id="MF_00222">
    <property type="entry name" value="Shikimate_DH_AroE"/>
    <property type="match status" value="1"/>
</dbReference>
<proteinExistence type="inferred from homology"/>
<evidence type="ECO:0000259" key="6">
    <source>
        <dbReference type="Pfam" id="PF01488"/>
    </source>
</evidence>
<dbReference type="Pfam" id="PF01488">
    <property type="entry name" value="Shikimate_DH"/>
    <property type="match status" value="1"/>
</dbReference>
<feature type="domain" description="SDH C-terminal" evidence="8">
    <location>
        <begin position="254"/>
        <end position="283"/>
    </location>
</feature>
<accession>A0A382KXZ8</accession>
<feature type="domain" description="Quinate/shikimate 5-dehydrogenase/glutamyl-tRNA reductase" evidence="6">
    <location>
        <begin position="127"/>
        <end position="204"/>
    </location>
</feature>
<dbReference type="SUPFAM" id="SSF53223">
    <property type="entry name" value="Aminoacid dehydrogenase-like, N-terminal domain"/>
    <property type="match status" value="1"/>
</dbReference>
<keyword evidence="4" id="KW-0560">Oxidoreductase</keyword>
<dbReference type="NCBIfam" id="TIGR00507">
    <property type="entry name" value="aroE"/>
    <property type="match status" value="1"/>
</dbReference>
<dbReference type="Pfam" id="PF18317">
    <property type="entry name" value="SDH_C"/>
    <property type="match status" value="1"/>
</dbReference>
<dbReference type="AlphaFoldDB" id="A0A382KXZ8"/>
<gene>
    <name evidence="9" type="ORF">METZ01_LOCUS282372</name>
</gene>
<evidence type="ECO:0000256" key="1">
    <source>
        <dbReference type="ARBA" id="ARBA00012962"/>
    </source>
</evidence>
<dbReference type="InterPro" id="IPR006151">
    <property type="entry name" value="Shikm_DH/Glu-tRNA_Rdtase"/>
</dbReference>